<accession>A0AAD4NZX2</accession>
<dbReference type="EC" id="2.7.11.1" evidence="13"/>
<evidence type="ECO:0000259" key="16">
    <source>
        <dbReference type="PROSITE" id="PS50948"/>
    </source>
</evidence>
<dbReference type="AlphaFoldDB" id="A0AAD4NZX2"/>
<evidence type="ECO:0000256" key="4">
    <source>
        <dbReference type="ARBA" id="ARBA00022679"/>
    </source>
</evidence>
<evidence type="ECO:0000313" key="18">
    <source>
        <dbReference type="Proteomes" id="UP001190926"/>
    </source>
</evidence>
<dbReference type="InterPro" id="IPR000858">
    <property type="entry name" value="S_locus_glycoprot_dom"/>
</dbReference>
<keyword evidence="10" id="KW-0325">Glycoprotein</keyword>
<dbReference type="Pfam" id="PF00954">
    <property type="entry name" value="S_locus_glycop"/>
    <property type="match status" value="1"/>
</dbReference>
<keyword evidence="8 13" id="KW-0067">ATP-binding</keyword>
<dbReference type="PANTHER" id="PTHR27002:SF1082">
    <property type="entry name" value="OS06G0693000 PROTEIN"/>
    <property type="match status" value="1"/>
</dbReference>
<dbReference type="CDD" id="cd00028">
    <property type="entry name" value="B_lectin"/>
    <property type="match status" value="1"/>
</dbReference>
<dbReference type="Gene3D" id="2.90.10.10">
    <property type="entry name" value="Bulb-type lectin domain"/>
    <property type="match status" value="1"/>
</dbReference>
<dbReference type="PROSITE" id="PS00108">
    <property type="entry name" value="PROTEIN_KINASE_ST"/>
    <property type="match status" value="1"/>
</dbReference>
<evidence type="ECO:0000256" key="3">
    <source>
        <dbReference type="ARBA" id="ARBA00022527"/>
    </source>
</evidence>
<keyword evidence="18" id="KW-1185">Reference proteome</keyword>
<dbReference type="GO" id="GO:0048544">
    <property type="term" value="P:recognition of pollen"/>
    <property type="evidence" value="ECO:0007669"/>
    <property type="project" value="InterPro"/>
</dbReference>
<dbReference type="InterPro" id="IPR000719">
    <property type="entry name" value="Prot_kinase_dom"/>
</dbReference>
<keyword evidence="4 13" id="KW-0808">Transferase</keyword>
<dbReference type="Pfam" id="PF01453">
    <property type="entry name" value="B_lectin"/>
    <property type="match status" value="1"/>
</dbReference>
<evidence type="ECO:0000256" key="1">
    <source>
        <dbReference type="ARBA" id="ARBA00004251"/>
    </source>
</evidence>
<name>A0AAD4NZX2_PERFH</name>
<dbReference type="GO" id="GO:0005886">
    <property type="term" value="C:plasma membrane"/>
    <property type="evidence" value="ECO:0007669"/>
    <property type="project" value="UniProtKB-SubCell"/>
</dbReference>
<comment type="catalytic activity">
    <reaction evidence="12 13">
        <text>L-seryl-[protein] + ATP = O-phospho-L-seryl-[protein] + ADP + H(+)</text>
        <dbReference type="Rhea" id="RHEA:17989"/>
        <dbReference type="Rhea" id="RHEA-COMP:9863"/>
        <dbReference type="Rhea" id="RHEA-COMP:11604"/>
        <dbReference type="ChEBI" id="CHEBI:15378"/>
        <dbReference type="ChEBI" id="CHEBI:29999"/>
        <dbReference type="ChEBI" id="CHEBI:30616"/>
        <dbReference type="ChEBI" id="CHEBI:83421"/>
        <dbReference type="ChEBI" id="CHEBI:456216"/>
        <dbReference type="EC" id="2.7.11.1"/>
    </reaction>
</comment>
<dbReference type="SMART" id="SM00220">
    <property type="entry name" value="S_TKc"/>
    <property type="match status" value="1"/>
</dbReference>
<reference evidence="17 18" key="1">
    <citation type="journal article" date="2021" name="Nat. Commun.">
        <title>Incipient diploidization of the medicinal plant Perilla within 10,000 years.</title>
        <authorList>
            <person name="Zhang Y."/>
            <person name="Shen Q."/>
            <person name="Leng L."/>
            <person name="Zhang D."/>
            <person name="Chen S."/>
            <person name="Shi Y."/>
            <person name="Ning Z."/>
            <person name="Chen S."/>
        </authorList>
    </citation>
    <scope>NUCLEOTIDE SEQUENCE [LARGE SCALE GENOMIC DNA]</scope>
    <source>
        <strain evidence="18">cv. PC099</strain>
    </source>
</reference>
<dbReference type="Gene3D" id="3.30.200.20">
    <property type="entry name" value="Phosphorylase Kinase, domain 1"/>
    <property type="match status" value="1"/>
</dbReference>
<evidence type="ECO:0000313" key="17">
    <source>
        <dbReference type="EMBL" id="KAH6821081.1"/>
    </source>
</evidence>
<evidence type="ECO:0000256" key="10">
    <source>
        <dbReference type="ARBA" id="ARBA00023180"/>
    </source>
</evidence>
<dbReference type="InterPro" id="IPR001480">
    <property type="entry name" value="Bulb-type_lectin_dom"/>
</dbReference>
<dbReference type="InterPro" id="IPR001245">
    <property type="entry name" value="Ser-Thr/Tyr_kinase_cat_dom"/>
</dbReference>
<dbReference type="FunFam" id="1.10.510.10:FF:000060">
    <property type="entry name" value="G-type lectin S-receptor-like serine/threonine-protein kinase"/>
    <property type="match status" value="1"/>
</dbReference>
<dbReference type="SMART" id="SM00473">
    <property type="entry name" value="PAN_AP"/>
    <property type="match status" value="1"/>
</dbReference>
<dbReference type="InterPro" id="IPR024171">
    <property type="entry name" value="SRK-like_kinase"/>
</dbReference>
<comment type="subcellular location">
    <subcellularLocation>
        <location evidence="1">Cell membrane</location>
        <topology evidence="1">Single-pass type I membrane protein</topology>
    </subcellularLocation>
</comment>
<dbReference type="EMBL" id="SDAM02002693">
    <property type="protein sequence ID" value="KAH6821081.1"/>
    <property type="molecule type" value="Genomic_DNA"/>
</dbReference>
<dbReference type="GO" id="GO:0005524">
    <property type="term" value="F:ATP binding"/>
    <property type="evidence" value="ECO:0007669"/>
    <property type="project" value="UniProtKB-KW"/>
</dbReference>
<dbReference type="Gene3D" id="1.10.510.10">
    <property type="entry name" value="Transferase(Phosphotransferase) domain 1"/>
    <property type="match status" value="1"/>
</dbReference>
<evidence type="ECO:0000256" key="12">
    <source>
        <dbReference type="ARBA" id="ARBA00048679"/>
    </source>
</evidence>
<keyword evidence="9" id="KW-1015">Disulfide bond</keyword>
<evidence type="ECO:0000256" key="9">
    <source>
        <dbReference type="ARBA" id="ARBA00023157"/>
    </source>
</evidence>
<dbReference type="SMART" id="SM00108">
    <property type="entry name" value="B_lectin"/>
    <property type="match status" value="1"/>
</dbReference>
<comment type="catalytic activity">
    <reaction evidence="11 13">
        <text>L-threonyl-[protein] + ATP = O-phospho-L-threonyl-[protein] + ADP + H(+)</text>
        <dbReference type="Rhea" id="RHEA:46608"/>
        <dbReference type="Rhea" id="RHEA-COMP:11060"/>
        <dbReference type="Rhea" id="RHEA-COMP:11605"/>
        <dbReference type="ChEBI" id="CHEBI:15378"/>
        <dbReference type="ChEBI" id="CHEBI:30013"/>
        <dbReference type="ChEBI" id="CHEBI:30616"/>
        <dbReference type="ChEBI" id="CHEBI:61977"/>
        <dbReference type="ChEBI" id="CHEBI:456216"/>
        <dbReference type="EC" id="2.7.11.1"/>
    </reaction>
</comment>
<dbReference type="CDD" id="cd01098">
    <property type="entry name" value="PAN_AP_plant"/>
    <property type="match status" value="1"/>
</dbReference>
<dbReference type="Proteomes" id="UP001190926">
    <property type="component" value="Unassembled WGS sequence"/>
</dbReference>
<dbReference type="GO" id="GO:0004674">
    <property type="term" value="F:protein serine/threonine kinase activity"/>
    <property type="evidence" value="ECO:0007669"/>
    <property type="project" value="UniProtKB-KW"/>
</dbReference>
<feature type="domain" description="Bulb-type lectin" evidence="15">
    <location>
        <begin position="1"/>
        <end position="113"/>
    </location>
</feature>
<evidence type="ECO:0000256" key="5">
    <source>
        <dbReference type="ARBA" id="ARBA00022729"/>
    </source>
</evidence>
<evidence type="ECO:0000256" key="2">
    <source>
        <dbReference type="ARBA" id="ARBA00022475"/>
    </source>
</evidence>
<dbReference type="CDD" id="cd14066">
    <property type="entry name" value="STKc_IRAK"/>
    <property type="match status" value="1"/>
</dbReference>
<evidence type="ECO:0000259" key="14">
    <source>
        <dbReference type="PROSITE" id="PS50011"/>
    </source>
</evidence>
<dbReference type="PROSITE" id="PS50927">
    <property type="entry name" value="BULB_LECTIN"/>
    <property type="match status" value="1"/>
</dbReference>
<keyword evidence="6 13" id="KW-0547">Nucleotide-binding</keyword>
<dbReference type="InterPro" id="IPR036426">
    <property type="entry name" value="Bulb-type_lectin_dom_sf"/>
</dbReference>
<dbReference type="SUPFAM" id="SSF56112">
    <property type="entry name" value="Protein kinase-like (PK-like)"/>
    <property type="match status" value="1"/>
</dbReference>
<organism evidence="17 18">
    <name type="scientific">Perilla frutescens var. hirtella</name>
    <name type="common">Perilla citriodora</name>
    <name type="synonym">Perilla setoyensis</name>
    <dbReference type="NCBI Taxonomy" id="608512"/>
    <lineage>
        <taxon>Eukaryota</taxon>
        <taxon>Viridiplantae</taxon>
        <taxon>Streptophyta</taxon>
        <taxon>Embryophyta</taxon>
        <taxon>Tracheophyta</taxon>
        <taxon>Spermatophyta</taxon>
        <taxon>Magnoliopsida</taxon>
        <taxon>eudicotyledons</taxon>
        <taxon>Gunneridae</taxon>
        <taxon>Pentapetalae</taxon>
        <taxon>asterids</taxon>
        <taxon>lamiids</taxon>
        <taxon>Lamiales</taxon>
        <taxon>Lamiaceae</taxon>
        <taxon>Nepetoideae</taxon>
        <taxon>Elsholtzieae</taxon>
        <taxon>Perilla</taxon>
    </lineage>
</organism>
<dbReference type="Pfam" id="PF08276">
    <property type="entry name" value="PAN_2"/>
    <property type="match status" value="1"/>
</dbReference>
<feature type="domain" description="Apple" evidence="16">
    <location>
        <begin position="306"/>
        <end position="386"/>
    </location>
</feature>
<dbReference type="InterPro" id="IPR008271">
    <property type="entry name" value="Ser/Thr_kinase_AS"/>
</dbReference>
<evidence type="ECO:0000259" key="15">
    <source>
        <dbReference type="PROSITE" id="PS50927"/>
    </source>
</evidence>
<protein>
    <recommendedName>
        <fullName evidence="13">Receptor-like serine/threonine-protein kinase</fullName>
        <ecNumber evidence="13">2.7.11.1</ecNumber>
    </recommendedName>
</protein>
<dbReference type="PIRSF" id="PIRSF000641">
    <property type="entry name" value="SRK"/>
    <property type="match status" value="1"/>
</dbReference>
<evidence type="ECO:0000256" key="13">
    <source>
        <dbReference type="PIRNR" id="PIRNR000641"/>
    </source>
</evidence>
<gene>
    <name evidence="17" type="ORF">C2S53_014991</name>
</gene>
<sequence length="756" mass="85389">MKYGDSIVSDGNVFKLGLFRPGNSSNLYLGVFYALSEETVVWVANRDRPLNDSSSGAVTISRDGNLVLINARNETVWSTNATASPMNTTLQILDTGNLLLRNNNATGNTIWESFSQPTNVYVPTMNITHNIRTGNKMLMSSWRNETDPQVGRFTSGIDALYIPQSVTWKDGRRYWRSGPWNGLYFIGIKEMFYSYMDGFIYLKNDSADNFYFMTPEKTSLIHLMLNSSGTLMRKEWDDLNKSWNAVWSAPAHECDVYGVCGPFGSCNIRSSPNICSCLRGFEPTDNYEWQRGNWSAGCKRITRLQCDTGGKGDDDQFFKMQFMKVPDFARQFSTRKEDECRTICLANCSCLAYARDSNIGCMLWSDSLIDIQTFESVGVDLFIRLAASEMDKTNDKSIVGVGQTFSSDSTAIVLKDESEKVNIGELPQFTFEMLANATHQFHENNLLGRGGFGPVYKGILANGKEIAVKRLSADSGQGMQEFMNEVIVISKLQHRNLVKLMGGCVEKEEKILIYEYMPHKSLDLCLFEKVLDWMKRFSIIEGIGRGLLYLHRESRLRIIHRDLKPSNILLDEDWSPKISDFGMARIFGGNQDHGNTARVVGTYGYMAPEYAMEGRFSEKSDVYSFGVLMLEIVKGNKNTRYYNHELSLSLLGFAWKLWSDDNGISFVDESIANTNLEEEIVRCIQIGLLCVQEIPNDRPCIQTVMSMLSREIVDLPAPLQPIFSDKWNGFTTGFTHPGNQVGYSINELTLTILDGR</sequence>
<proteinExistence type="inferred from homology"/>
<comment type="similarity">
    <text evidence="13">Belongs to the protein kinase superfamily. Ser/Thr protein kinase family.</text>
</comment>
<evidence type="ECO:0000256" key="6">
    <source>
        <dbReference type="ARBA" id="ARBA00022741"/>
    </source>
</evidence>
<dbReference type="PROSITE" id="PS50948">
    <property type="entry name" value="PAN"/>
    <property type="match status" value="1"/>
</dbReference>
<comment type="caution">
    <text evidence="17">The sequence shown here is derived from an EMBL/GenBank/DDBJ whole genome shotgun (WGS) entry which is preliminary data.</text>
</comment>
<dbReference type="PANTHER" id="PTHR27002">
    <property type="entry name" value="RECEPTOR-LIKE SERINE/THREONINE-PROTEIN KINASE SD1-8"/>
    <property type="match status" value="1"/>
</dbReference>
<evidence type="ECO:0000256" key="8">
    <source>
        <dbReference type="ARBA" id="ARBA00022840"/>
    </source>
</evidence>
<keyword evidence="7 13" id="KW-0418">Kinase</keyword>
<dbReference type="InterPro" id="IPR011009">
    <property type="entry name" value="Kinase-like_dom_sf"/>
</dbReference>
<keyword evidence="5" id="KW-0732">Signal</keyword>
<keyword evidence="2" id="KW-1003">Cell membrane</keyword>
<dbReference type="FunFam" id="3.30.200.20:FF:000195">
    <property type="entry name" value="G-type lectin S-receptor-like serine/threonine-protein kinase"/>
    <property type="match status" value="1"/>
</dbReference>
<feature type="domain" description="Protein kinase" evidence="14">
    <location>
        <begin position="441"/>
        <end position="723"/>
    </location>
</feature>
<dbReference type="Pfam" id="PF07714">
    <property type="entry name" value="PK_Tyr_Ser-Thr"/>
    <property type="match status" value="1"/>
</dbReference>
<evidence type="ECO:0000256" key="7">
    <source>
        <dbReference type="ARBA" id="ARBA00022777"/>
    </source>
</evidence>
<dbReference type="SUPFAM" id="SSF51110">
    <property type="entry name" value="alpha-D-mannose-specific plant lectins"/>
    <property type="match status" value="1"/>
</dbReference>
<keyword evidence="3 13" id="KW-0723">Serine/threonine-protein kinase</keyword>
<dbReference type="PROSITE" id="PS50011">
    <property type="entry name" value="PROTEIN_KINASE_DOM"/>
    <property type="match status" value="1"/>
</dbReference>
<evidence type="ECO:0000256" key="11">
    <source>
        <dbReference type="ARBA" id="ARBA00047899"/>
    </source>
</evidence>
<keyword evidence="2" id="KW-0472">Membrane</keyword>
<dbReference type="InterPro" id="IPR003609">
    <property type="entry name" value="Pan_app"/>
</dbReference>